<evidence type="ECO:0000256" key="4">
    <source>
        <dbReference type="PROSITE-ProRule" id="PRU00376"/>
    </source>
</evidence>
<keyword evidence="2" id="KW-0804">Transcription</keyword>
<gene>
    <name evidence="6" type="primary">YEATS4_1</name>
    <name evidence="6" type="ORF">g.30472</name>
</gene>
<dbReference type="EMBL" id="GGMR01017989">
    <property type="protein sequence ID" value="MBY30608.1"/>
    <property type="molecule type" value="Transcribed_RNA"/>
</dbReference>
<keyword evidence="3 4" id="KW-0539">Nucleus</keyword>
<accession>A0A2S2PMU7</accession>
<reference evidence="6" key="1">
    <citation type="submission" date="2018-04" db="EMBL/GenBank/DDBJ databases">
        <title>Transcriptome of Schizaphis graminum biotype I.</title>
        <authorList>
            <person name="Scully E.D."/>
            <person name="Geib S.M."/>
            <person name="Palmer N.A."/>
            <person name="Koch K."/>
            <person name="Bradshaw J."/>
            <person name="Heng-Moss T."/>
            <person name="Sarath G."/>
        </authorList>
    </citation>
    <scope>NUCLEOTIDE SEQUENCE</scope>
</reference>
<dbReference type="GO" id="GO:0006355">
    <property type="term" value="P:regulation of DNA-templated transcription"/>
    <property type="evidence" value="ECO:0007669"/>
    <property type="project" value="InterPro"/>
</dbReference>
<organism evidence="6">
    <name type="scientific">Schizaphis graminum</name>
    <name type="common">Green bug aphid</name>
    <dbReference type="NCBI Taxonomy" id="13262"/>
    <lineage>
        <taxon>Eukaryota</taxon>
        <taxon>Metazoa</taxon>
        <taxon>Ecdysozoa</taxon>
        <taxon>Arthropoda</taxon>
        <taxon>Hexapoda</taxon>
        <taxon>Insecta</taxon>
        <taxon>Pterygota</taxon>
        <taxon>Neoptera</taxon>
        <taxon>Paraneoptera</taxon>
        <taxon>Hemiptera</taxon>
        <taxon>Sternorrhyncha</taxon>
        <taxon>Aphidomorpha</taxon>
        <taxon>Aphidoidea</taxon>
        <taxon>Aphididae</taxon>
        <taxon>Aphidini</taxon>
        <taxon>Schizaphis</taxon>
    </lineage>
</organism>
<dbReference type="PANTHER" id="PTHR47573">
    <property type="entry name" value="PROTEIN AF-9 HOMOLOG"/>
    <property type="match status" value="1"/>
</dbReference>
<dbReference type="AlphaFoldDB" id="A0A2S2PMU7"/>
<dbReference type="Pfam" id="PF03366">
    <property type="entry name" value="YEATS"/>
    <property type="match status" value="1"/>
</dbReference>
<evidence type="ECO:0000256" key="1">
    <source>
        <dbReference type="ARBA" id="ARBA00023015"/>
    </source>
</evidence>
<evidence type="ECO:0000313" key="6">
    <source>
        <dbReference type="EMBL" id="MBY30608.1"/>
    </source>
</evidence>
<dbReference type="InterPro" id="IPR055129">
    <property type="entry name" value="YEATS_dom"/>
</dbReference>
<dbReference type="CDD" id="cd16909">
    <property type="entry name" value="YEATS_GAS41_like"/>
    <property type="match status" value="1"/>
</dbReference>
<proteinExistence type="predicted"/>
<evidence type="ECO:0000256" key="3">
    <source>
        <dbReference type="ARBA" id="ARBA00023242"/>
    </source>
</evidence>
<sequence>MATNDLTRVKGTSIVKPIIYGNTAKYFGQKRHEDGHTHKWCVYVRPYVNEDIGTWVKKVHFKLHDSYESPTRVVQKPPFEVSETGWGEFELVIKIFFQDTSERPVTLYHVLKLYSNGQDSELSEKPVLSEFYEEIIFQDPSTYMKYVLNDTLSKNPPIDEQNLHYERIKKTTVEKMIKSRKRVQEHTVMYKERLKKLRETINKFKDEICALQSQCSSSTLR</sequence>
<feature type="domain" description="YEATS" evidence="5">
    <location>
        <begin position="8"/>
        <end position="151"/>
    </location>
</feature>
<name>A0A2S2PMU7_SCHGA</name>
<dbReference type="PROSITE" id="PS51037">
    <property type="entry name" value="YEATS"/>
    <property type="match status" value="1"/>
</dbReference>
<comment type="subcellular location">
    <subcellularLocation>
        <location evidence="4">Nucleus</location>
    </subcellularLocation>
</comment>
<dbReference type="GO" id="GO:0005634">
    <property type="term" value="C:nucleus"/>
    <property type="evidence" value="ECO:0007669"/>
    <property type="project" value="UniProtKB-SubCell"/>
</dbReference>
<dbReference type="InterPro" id="IPR038704">
    <property type="entry name" value="YEAST_sf"/>
</dbReference>
<protein>
    <submittedName>
        <fullName evidence="6">YEATS domain-containing protein 4</fullName>
    </submittedName>
</protein>
<evidence type="ECO:0000259" key="5">
    <source>
        <dbReference type="PROSITE" id="PS51037"/>
    </source>
</evidence>
<evidence type="ECO:0000256" key="2">
    <source>
        <dbReference type="ARBA" id="ARBA00023163"/>
    </source>
</evidence>
<dbReference type="Gene3D" id="2.60.40.1970">
    <property type="entry name" value="YEATS domain"/>
    <property type="match status" value="1"/>
</dbReference>
<dbReference type="InterPro" id="IPR005033">
    <property type="entry name" value="YEATS"/>
</dbReference>
<keyword evidence="1" id="KW-0805">Transcription regulation</keyword>
<dbReference type="PANTHER" id="PTHR47573:SF1">
    <property type="entry name" value="PROTEIN AF-9 HOMOLOG"/>
    <property type="match status" value="1"/>
</dbReference>